<keyword evidence="1" id="KW-0547">Nucleotide-binding</keyword>
<evidence type="ECO:0000313" key="4">
    <source>
        <dbReference type="EMBL" id="ECK6576158.1"/>
    </source>
</evidence>
<sequence>MDRIVEIEKYSFDETYETSLRPSNFDGYIGQESIKKNLNIFIAAAKKRNECLDHILFSGPAGLGKTTLANIISYEMG</sequence>
<gene>
    <name evidence="4" type="ORF">FR170_09240</name>
</gene>
<organism evidence="4">
    <name type="scientific">Campylobacter jejuni</name>
    <dbReference type="NCBI Taxonomy" id="197"/>
    <lineage>
        <taxon>Bacteria</taxon>
        <taxon>Pseudomonadati</taxon>
        <taxon>Campylobacterota</taxon>
        <taxon>Epsilonproteobacteria</taxon>
        <taxon>Campylobacterales</taxon>
        <taxon>Campylobacteraceae</taxon>
        <taxon>Campylobacter</taxon>
    </lineage>
</organism>
<name>A0A6C7NEK6_CAMJU</name>
<dbReference type="EMBL" id="AAJCOT010000025">
    <property type="protein sequence ID" value="ECK6576158.1"/>
    <property type="molecule type" value="Genomic_DNA"/>
</dbReference>
<protein>
    <submittedName>
        <fullName evidence="4">Holliday junction branch migration DNA helicase RuvB</fullName>
    </submittedName>
</protein>
<evidence type="ECO:0000256" key="1">
    <source>
        <dbReference type="ARBA" id="ARBA00022741"/>
    </source>
</evidence>
<dbReference type="Gene3D" id="3.40.50.300">
    <property type="entry name" value="P-loop containing nucleotide triphosphate hydrolases"/>
    <property type="match status" value="1"/>
</dbReference>
<accession>A0A6C7NEK6</accession>
<dbReference type="GO" id="GO:0006310">
    <property type="term" value="P:DNA recombination"/>
    <property type="evidence" value="ECO:0007669"/>
    <property type="project" value="InterPro"/>
</dbReference>
<reference evidence="4" key="1">
    <citation type="submission" date="2019-08" db="EMBL/GenBank/DDBJ databases">
        <authorList>
            <consortium name="PulseNet: The National Subtyping Network for Foodborne Disease Surveillance"/>
            <person name="Tarr C.L."/>
            <person name="Trees E."/>
            <person name="Katz L.S."/>
            <person name="Carleton-Romer H.A."/>
            <person name="Stroika S."/>
            <person name="Kucerova Z."/>
            <person name="Roache K.F."/>
            <person name="Sabol A.L."/>
            <person name="Besser J."/>
            <person name="Gerner-Smidt P."/>
        </authorList>
    </citation>
    <scope>NUCLEOTIDE SEQUENCE</scope>
    <source>
        <strain evidence="4">PNUSAC010462</strain>
    </source>
</reference>
<dbReference type="GO" id="GO:0006281">
    <property type="term" value="P:DNA repair"/>
    <property type="evidence" value="ECO:0007669"/>
    <property type="project" value="InterPro"/>
</dbReference>
<keyword evidence="4" id="KW-0347">Helicase</keyword>
<dbReference type="InterPro" id="IPR027417">
    <property type="entry name" value="P-loop_NTPase"/>
</dbReference>
<dbReference type="AlphaFoldDB" id="A0A6C7NEK6"/>
<evidence type="ECO:0000256" key="2">
    <source>
        <dbReference type="ARBA" id="ARBA00022840"/>
    </source>
</evidence>
<dbReference type="InterPro" id="IPR008824">
    <property type="entry name" value="RuvB-like_N"/>
</dbReference>
<feature type="domain" description="RuvB-like AAA+ ATPase" evidence="3">
    <location>
        <begin position="20"/>
        <end position="77"/>
    </location>
</feature>
<dbReference type="InterPro" id="IPR004605">
    <property type="entry name" value="DNA_helicase_Holl-junc_RuvB"/>
</dbReference>
<feature type="non-terminal residue" evidence="4">
    <location>
        <position position="77"/>
    </location>
</feature>
<dbReference type="GO" id="GO:0003677">
    <property type="term" value="F:DNA binding"/>
    <property type="evidence" value="ECO:0007669"/>
    <property type="project" value="InterPro"/>
</dbReference>
<proteinExistence type="predicted"/>
<dbReference type="Pfam" id="PF05496">
    <property type="entry name" value="RuvB_N"/>
    <property type="match status" value="1"/>
</dbReference>
<dbReference type="GO" id="GO:0005524">
    <property type="term" value="F:ATP binding"/>
    <property type="evidence" value="ECO:0007669"/>
    <property type="project" value="UniProtKB-KW"/>
</dbReference>
<dbReference type="PANTHER" id="PTHR42848:SF1">
    <property type="entry name" value="HOLLIDAY JUNCTION BRANCH MIGRATION COMPLEX SUBUNIT RUVB"/>
    <property type="match status" value="1"/>
</dbReference>
<evidence type="ECO:0000259" key="3">
    <source>
        <dbReference type="Pfam" id="PF05496"/>
    </source>
</evidence>
<dbReference type="GO" id="GO:0009378">
    <property type="term" value="F:four-way junction helicase activity"/>
    <property type="evidence" value="ECO:0007669"/>
    <property type="project" value="InterPro"/>
</dbReference>
<dbReference type="PANTHER" id="PTHR42848">
    <property type="match status" value="1"/>
</dbReference>
<dbReference type="SUPFAM" id="SSF52540">
    <property type="entry name" value="P-loop containing nucleoside triphosphate hydrolases"/>
    <property type="match status" value="1"/>
</dbReference>
<comment type="caution">
    <text evidence="4">The sequence shown here is derived from an EMBL/GenBank/DDBJ whole genome shotgun (WGS) entry which is preliminary data.</text>
</comment>
<keyword evidence="2" id="KW-0067">ATP-binding</keyword>
<keyword evidence="4" id="KW-0378">Hydrolase</keyword>